<feature type="region of interest" description="Disordered" evidence="3">
    <location>
        <begin position="222"/>
        <end position="253"/>
    </location>
</feature>
<sequence length="396" mass="41843">MHFFLHVATAALFASELVLVAAQGAQCFSLKTSTACGEFSDFSILPDTGVPQRFRDIATFDQYVLKTIGTNLDFQKFFKSRYSCPTWDGTGLRYPRSFFCGFLVDASLQLGCAKPAAGKPLCKTTADETVASYQSIFSNASFCPVGTPHTLDAQTTGYASNLTTADGCVVAVQSELSMCGFALKTEAATYCGVPANAGSACCTSAIAAGNVLASASVSSVSTNPSSSSVSPSASNVATDQSSADSRSSNSGVSISEGMRPIVIGASAAGVAIIAATILAIVFLRKRKTKSKALEPNFSETVQVAETMQVIYDYAANLFDELELHIGDHIIVKCKFDDGWAFGFNMSTKQEGSFPMACISPIQASHDSLPPLPTDVFNDRINQRASSLYAPSQAIQY</sequence>
<organism evidence="7 8">
    <name type="scientific">Batrachochytrium dendrobatidis (strain JEL423)</name>
    <dbReference type="NCBI Taxonomy" id="403673"/>
    <lineage>
        <taxon>Eukaryota</taxon>
        <taxon>Fungi</taxon>
        <taxon>Fungi incertae sedis</taxon>
        <taxon>Chytridiomycota</taxon>
        <taxon>Chytridiomycota incertae sedis</taxon>
        <taxon>Chytridiomycetes</taxon>
        <taxon>Rhizophydiales</taxon>
        <taxon>Rhizophydiales incertae sedis</taxon>
        <taxon>Batrachochytrium</taxon>
    </lineage>
</organism>
<evidence type="ECO:0000256" key="5">
    <source>
        <dbReference type="SAM" id="SignalP"/>
    </source>
</evidence>
<keyword evidence="5" id="KW-0732">Signal</keyword>
<feature type="signal peptide" evidence="5">
    <location>
        <begin position="1"/>
        <end position="27"/>
    </location>
</feature>
<name>A0A177WCG2_BATDL</name>
<dbReference type="SMART" id="SM00326">
    <property type="entry name" value="SH3"/>
    <property type="match status" value="1"/>
</dbReference>
<dbReference type="OrthoDB" id="5340910at2759"/>
<feature type="chain" id="PRO_5008077452" description="SH3 domain-containing protein" evidence="5">
    <location>
        <begin position="28"/>
        <end position="396"/>
    </location>
</feature>
<dbReference type="STRING" id="403673.A0A177WCG2"/>
<dbReference type="SUPFAM" id="SSF50044">
    <property type="entry name" value="SH3-domain"/>
    <property type="match status" value="1"/>
</dbReference>
<dbReference type="AlphaFoldDB" id="A0A177WCG2"/>
<feature type="domain" description="SH3" evidence="6">
    <location>
        <begin position="302"/>
        <end position="363"/>
    </location>
</feature>
<dbReference type="InterPro" id="IPR036028">
    <property type="entry name" value="SH3-like_dom_sf"/>
</dbReference>
<keyword evidence="4" id="KW-0472">Membrane</keyword>
<dbReference type="VEuPathDB" id="FungiDB:BDEG_21779"/>
<reference evidence="7 8" key="2">
    <citation type="submission" date="2016-05" db="EMBL/GenBank/DDBJ databases">
        <title>Lineage-specific infection strategies underlie the spectrum of fungal disease in amphibians.</title>
        <authorList>
            <person name="Cuomo C.A."/>
            <person name="Farrer R.A."/>
            <person name="James T."/>
            <person name="Longcore J."/>
            <person name="Birren B."/>
        </authorList>
    </citation>
    <scope>NUCLEOTIDE SEQUENCE [LARGE SCALE GENOMIC DNA]</scope>
    <source>
        <strain evidence="7 8">JEL423</strain>
    </source>
</reference>
<dbReference type="Pfam" id="PF00018">
    <property type="entry name" value="SH3_1"/>
    <property type="match status" value="1"/>
</dbReference>
<evidence type="ECO:0000256" key="4">
    <source>
        <dbReference type="SAM" id="Phobius"/>
    </source>
</evidence>
<keyword evidence="4" id="KW-1133">Transmembrane helix</keyword>
<feature type="transmembrane region" description="Helical" evidence="4">
    <location>
        <begin position="261"/>
        <end position="283"/>
    </location>
</feature>
<dbReference type="Proteomes" id="UP000077115">
    <property type="component" value="Unassembled WGS sequence"/>
</dbReference>
<dbReference type="Gene3D" id="2.30.30.40">
    <property type="entry name" value="SH3 Domains"/>
    <property type="match status" value="1"/>
</dbReference>
<accession>A0A177WCG2</accession>
<keyword evidence="4" id="KW-0812">Transmembrane</keyword>
<dbReference type="PROSITE" id="PS50002">
    <property type="entry name" value="SH3"/>
    <property type="match status" value="1"/>
</dbReference>
<evidence type="ECO:0000256" key="1">
    <source>
        <dbReference type="ARBA" id="ARBA00022443"/>
    </source>
</evidence>
<evidence type="ECO:0000259" key="6">
    <source>
        <dbReference type="PROSITE" id="PS50002"/>
    </source>
</evidence>
<gene>
    <name evidence="7" type="ORF">BDEG_21779</name>
</gene>
<protein>
    <recommendedName>
        <fullName evidence="6">SH3 domain-containing protein</fullName>
    </recommendedName>
</protein>
<proteinExistence type="predicted"/>
<keyword evidence="1 2" id="KW-0728">SH3 domain</keyword>
<evidence type="ECO:0000313" key="8">
    <source>
        <dbReference type="Proteomes" id="UP000077115"/>
    </source>
</evidence>
<dbReference type="CDD" id="cd00174">
    <property type="entry name" value="SH3"/>
    <property type="match status" value="1"/>
</dbReference>
<evidence type="ECO:0000313" key="7">
    <source>
        <dbReference type="EMBL" id="OAJ37787.1"/>
    </source>
</evidence>
<evidence type="ECO:0000256" key="3">
    <source>
        <dbReference type="SAM" id="MobiDB-lite"/>
    </source>
</evidence>
<reference evidence="7 8" key="1">
    <citation type="submission" date="2006-10" db="EMBL/GenBank/DDBJ databases">
        <title>The Genome Sequence of Batrachochytrium dendrobatidis JEL423.</title>
        <authorList>
            <consortium name="The Broad Institute Genome Sequencing Platform"/>
            <person name="Birren B."/>
            <person name="Lander E."/>
            <person name="Galagan J."/>
            <person name="Cuomo C."/>
            <person name="Devon K."/>
            <person name="Jaffe D."/>
            <person name="Butler J."/>
            <person name="Alvarez P."/>
            <person name="Gnerre S."/>
            <person name="Grabherr M."/>
            <person name="Kleber M."/>
            <person name="Mauceli E."/>
            <person name="Brockman W."/>
            <person name="Young S."/>
            <person name="LaButti K."/>
            <person name="Sykes S."/>
            <person name="DeCaprio D."/>
            <person name="Crawford M."/>
            <person name="Koehrsen M."/>
            <person name="Engels R."/>
            <person name="Montgomery P."/>
            <person name="Pearson M."/>
            <person name="Howarth C."/>
            <person name="Larson L."/>
            <person name="White J."/>
            <person name="O'Leary S."/>
            <person name="Kodira C."/>
            <person name="Zeng Q."/>
            <person name="Yandava C."/>
            <person name="Alvarado L."/>
            <person name="Longcore J."/>
            <person name="James T."/>
        </authorList>
    </citation>
    <scope>NUCLEOTIDE SEQUENCE [LARGE SCALE GENOMIC DNA]</scope>
    <source>
        <strain evidence="7 8">JEL423</strain>
    </source>
</reference>
<dbReference type="EMBL" id="DS022301">
    <property type="protein sequence ID" value="OAJ37787.1"/>
    <property type="molecule type" value="Genomic_DNA"/>
</dbReference>
<dbReference type="InterPro" id="IPR001452">
    <property type="entry name" value="SH3_domain"/>
</dbReference>
<evidence type="ECO:0000256" key="2">
    <source>
        <dbReference type="PROSITE-ProRule" id="PRU00192"/>
    </source>
</evidence>